<keyword evidence="2" id="KW-1185">Reference proteome</keyword>
<proteinExistence type="predicted"/>
<evidence type="ECO:0000313" key="1">
    <source>
        <dbReference type="EMBL" id="QKF93714.1"/>
    </source>
</evidence>
<dbReference type="Proteomes" id="UP001162001">
    <property type="component" value="Segment"/>
</dbReference>
<name>A0A7D3UV62_9VIRU</name>
<evidence type="ECO:0000313" key="2">
    <source>
        <dbReference type="Proteomes" id="UP001162001"/>
    </source>
</evidence>
<dbReference type="EMBL" id="MT418680">
    <property type="protein sequence ID" value="QKF93714.1"/>
    <property type="molecule type" value="Genomic_DNA"/>
</dbReference>
<protein>
    <submittedName>
        <fullName evidence="1">Uncharacterized protein</fullName>
    </submittedName>
</protein>
<gene>
    <name evidence="1" type="ORF">Fadolivirus_1_256</name>
</gene>
<accession>A0A7D3UV62</accession>
<reference evidence="1 2" key="1">
    <citation type="submission" date="2020-04" db="EMBL/GenBank/DDBJ databases">
        <title>Advantages and limits of metagenomic assembly and binning of a giant virus.</title>
        <authorList>
            <person name="Schulz F."/>
            <person name="Andreani J."/>
            <person name="Francis R."/>
            <person name="Boudjemaa H."/>
            <person name="Bou Khalil J.Y."/>
            <person name="Lee J."/>
            <person name="La Scola B."/>
            <person name="Woyke T."/>
        </authorList>
    </citation>
    <scope>NUCLEOTIDE SEQUENCE [LARGE SCALE GENOMIC DNA]</scope>
    <source>
        <strain evidence="1 2">FV1/VV64</strain>
    </source>
</reference>
<sequence>MKKVLSQLSTFQLVDTDDVACQLKECDFTPTRFVMSQRENTSSTVTTDNETSNLVNMLFTHACGNSLSCETNETSRVLHEQYRKSFNETVNF</sequence>
<organism evidence="1 2">
    <name type="scientific">Fadolivirus FV1/VV64</name>
    <dbReference type="NCBI Taxonomy" id="3070911"/>
    <lineage>
        <taxon>Viruses</taxon>
        <taxon>Varidnaviria</taxon>
        <taxon>Bamfordvirae</taxon>
        <taxon>Nucleocytoviricota</taxon>
        <taxon>Megaviricetes</taxon>
        <taxon>Imitervirales</taxon>
        <taxon>Mimiviridae</taxon>
        <taxon>Klosneuvirinae</taxon>
        <taxon>Fadolivirus</taxon>
        <taxon>Fadolivirus algeromassiliense</taxon>
    </lineage>
</organism>